<gene>
    <name evidence="2" type="ORF">BcabD6B2_23160</name>
</gene>
<feature type="region of interest" description="Disordered" evidence="1">
    <location>
        <begin position="141"/>
        <end position="170"/>
    </location>
</feature>
<proteinExistence type="predicted"/>
<protein>
    <submittedName>
        <fullName evidence="2">Variant erythrocyte surface antigen-1, beta subunit</fullName>
    </submittedName>
</protein>
<dbReference type="RefSeq" id="XP_067714950.1">
    <property type="nucleotide sequence ID" value="XM_067858849.1"/>
</dbReference>
<reference evidence="2 3" key="1">
    <citation type="submission" date="2021-06" db="EMBL/GenBank/DDBJ databases">
        <title>Genome sequence of Babesia caballi.</title>
        <authorList>
            <person name="Yamagishi J."/>
            <person name="Kidaka T."/>
            <person name="Ochi A."/>
        </authorList>
    </citation>
    <scope>NUCLEOTIDE SEQUENCE [LARGE SCALE GENOMIC DNA]</scope>
    <source>
        <strain evidence="2">USDA-D6B2</strain>
    </source>
</reference>
<dbReference type="EMBL" id="BPLF01000002">
    <property type="protein sequence ID" value="GIX62881.1"/>
    <property type="molecule type" value="Genomic_DNA"/>
</dbReference>
<dbReference type="Proteomes" id="UP001497744">
    <property type="component" value="Unassembled WGS sequence"/>
</dbReference>
<feature type="compositionally biased region" description="Basic and acidic residues" evidence="1">
    <location>
        <begin position="158"/>
        <end position="170"/>
    </location>
</feature>
<organism evidence="2 3">
    <name type="scientific">Babesia caballi</name>
    <dbReference type="NCBI Taxonomy" id="5871"/>
    <lineage>
        <taxon>Eukaryota</taxon>
        <taxon>Sar</taxon>
        <taxon>Alveolata</taxon>
        <taxon>Apicomplexa</taxon>
        <taxon>Aconoidasida</taxon>
        <taxon>Piroplasmida</taxon>
        <taxon>Babesiidae</taxon>
        <taxon>Babesia</taxon>
    </lineage>
</organism>
<comment type="caution">
    <text evidence="2">The sequence shown here is derived from an EMBL/GenBank/DDBJ whole genome shotgun (WGS) entry which is preliminary data.</text>
</comment>
<name>A0AAV4LRU6_BABCB</name>
<sequence>MGAHYSKAGSNGPYNSLTATPKNLKEAIDWVLRFSGKDTSSDLQQKTEIKIGSSAITCLAKAILKLLKEVNCDKLKVFEAITNGNALFSGDCPVRNFKICPSIILENLIDRLTESLRIFIGYDEKWEGTITGEGIAIGSNGLGVDGKREHPSPPWKSTTEKKRESTKDPKGYALAYHPDTANWKSQWEPESNDAQICAKNFLIAVTFIFEGLTKLHWECRKGNQWSKEKFNEPKAVRLAGYLVSEGFELDGLYTTYFPTLEEKQWPINPRKQRDNEGGAINGVLSRAFDEFRQAIVDAPCFSKDSDTPTSCSYADFIKALLTGSKQKMETLKKIQKTPTVQPVDANNMDAVYSTFQDYPLTKLYLLAANYRECTDQRYRSTIFKTLSGVTCGAGLGTAAYFTNAFGLGPMIATFFT</sequence>
<accession>A0AAV4LRU6</accession>
<keyword evidence="3" id="KW-1185">Reference proteome</keyword>
<evidence type="ECO:0000313" key="3">
    <source>
        <dbReference type="Proteomes" id="UP001497744"/>
    </source>
</evidence>
<evidence type="ECO:0000256" key="1">
    <source>
        <dbReference type="SAM" id="MobiDB-lite"/>
    </source>
</evidence>
<dbReference type="AlphaFoldDB" id="A0AAV4LRU6"/>
<dbReference type="GeneID" id="94194362"/>
<evidence type="ECO:0000313" key="2">
    <source>
        <dbReference type="EMBL" id="GIX62881.1"/>
    </source>
</evidence>